<comment type="subcellular location">
    <subcellularLocation>
        <location evidence="1">Cell membrane</location>
        <topology evidence="1">Multi-pass membrane protein</topology>
    </subcellularLocation>
</comment>
<dbReference type="Gene3D" id="1.10.3470.10">
    <property type="entry name" value="ABC transporter involved in vitamin B12 uptake, BtuC"/>
    <property type="match status" value="1"/>
</dbReference>
<evidence type="ECO:0000256" key="4">
    <source>
        <dbReference type="ARBA" id="ARBA00022475"/>
    </source>
</evidence>
<name>A0ABX0SDT7_9ACTN</name>
<evidence type="ECO:0000256" key="1">
    <source>
        <dbReference type="ARBA" id="ARBA00004651"/>
    </source>
</evidence>
<keyword evidence="4" id="KW-1003">Cell membrane</keyword>
<accession>A0ABX0SDT7</accession>
<keyword evidence="7 8" id="KW-0472">Membrane</keyword>
<protein>
    <submittedName>
        <fullName evidence="9">Iron complex transport system permease protein</fullName>
    </submittedName>
</protein>
<dbReference type="PANTHER" id="PTHR30472:SF70">
    <property type="entry name" value="MOLYBDATE IMPORT SYSTEM PERMEASE PROTEIN MOLB"/>
    <property type="match status" value="1"/>
</dbReference>
<feature type="transmembrane region" description="Helical" evidence="8">
    <location>
        <begin position="82"/>
        <end position="100"/>
    </location>
</feature>
<evidence type="ECO:0000256" key="5">
    <source>
        <dbReference type="ARBA" id="ARBA00022692"/>
    </source>
</evidence>
<dbReference type="PANTHER" id="PTHR30472">
    <property type="entry name" value="FERRIC ENTEROBACTIN TRANSPORT SYSTEM PERMEASE PROTEIN"/>
    <property type="match status" value="1"/>
</dbReference>
<evidence type="ECO:0000256" key="6">
    <source>
        <dbReference type="ARBA" id="ARBA00022989"/>
    </source>
</evidence>
<keyword evidence="5 8" id="KW-0812">Transmembrane</keyword>
<keyword evidence="3" id="KW-0813">Transport</keyword>
<evidence type="ECO:0000256" key="7">
    <source>
        <dbReference type="ARBA" id="ARBA00023136"/>
    </source>
</evidence>
<feature type="transmembrane region" description="Helical" evidence="8">
    <location>
        <begin position="22"/>
        <end position="46"/>
    </location>
</feature>
<evidence type="ECO:0000313" key="9">
    <source>
        <dbReference type="EMBL" id="NIH56563.1"/>
    </source>
</evidence>
<evidence type="ECO:0000256" key="8">
    <source>
        <dbReference type="SAM" id="Phobius"/>
    </source>
</evidence>
<organism evidence="9 10">
    <name type="scientific">Brooklawnia cerclae</name>
    <dbReference type="NCBI Taxonomy" id="349934"/>
    <lineage>
        <taxon>Bacteria</taxon>
        <taxon>Bacillati</taxon>
        <taxon>Actinomycetota</taxon>
        <taxon>Actinomycetes</taxon>
        <taxon>Propionibacteriales</taxon>
        <taxon>Propionibacteriaceae</taxon>
        <taxon>Brooklawnia</taxon>
    </lineage>
</organism>
<evidence type="ECO:0000256" key="2">
    <source>
        <dbReference type="ARBA" id="ARBA00007935"/>
    </source>
</evidence>
<keyword evidence="10" id="KW-1185">Reference proteome</keyword>
<feature type="transmembrane region" description="Helical" evidence="8">
    <location>
        <begin position="325"/>
        <end position="344"/>
    </location>
</feature>
<feature type="transmembrane region" description="Helical" evidence="8">
    <location>
        <begin position="295"/>
        <end position="313"/>
    </location>
</feature>
<feature type="transmembrane region" description="Helical" evidence="8">
    <location>
        <begin position="254"/>
        <end position="283"/>
    </location>
</feature>
<dbReference type="RefSeq" id="WP_167165614.1">
    <property type="nucleotide sequence ID" value="NZ_BAAAOO010000015.1"/>
</dbReference>
<feature type="transmembrane region" description="Helical" evidence="8">
    <location>
        <begin position="136"/>
        <end position="158"/>
    </location>
</feature>
<feature type="transmembrane region" description="Helical" evidence="8">
    <location>
        <begin position="213"/>
        <end position="234"/>
    </location>
</feature>
<keyword evidence="6 8" id="KW-1133">Transmembrane helix</keyword>
<dbReference type="InterPro" id="IPR037294">
    <property type="entry name" value="ABC_BtuC-like"/>
</dbReference>
<evidence type="ECO:0000256" key="3">
    <source>
        <dbReference type="ARBA" id="ARBA00022448"/>
    </source>
</evidence>
<feature type="transmembrane region" description="Helical" evidence="8">
    <location>
        <begin position="164"/>
        <end position="184"/>
    </location>
</feature>
<comment type="caution">
    <text evidence="9">The sequence shown here is derived from an EMBL/GenBank/DDBJ whole genome shotgun (WGS) entry which is preliminary data.</text>
</comment>
<dbReference type="Proteomes" id="UP000749311">
    <property type="component" value="Unassembled WGS sequence"/>
</dbReference>
<dbReference type="EMBL" id="JAAMOZ010000001">
    <property type="protein sequence ID" value="NIH56563.1"/>
    <property type="molecule type" value="Genomic_DNA"/>
</dbReference>
<feature type="transmembrane region" description="Helical" evidence="8">
    <location>
        <begin position="112"/>
        <end position="129"/>
    </location>
</feature>
<gene>
    <name evidence="9" type="ORF">FB473_001208</name>
</gene>
<dbReference type="Pfam" id="PF01032">
    <property type="entry name" value="FecCD"/>
    <property type="match status" value="1"/>
</dbReference>
<dbReference type="SUPFAM" id="SSF81345">
    <property type="entry name" value="ABC transporter involved in vitamin B12 uptake, BtuC"/>
    <property type="match status" value="1"/>
</dbReference>
<sequence length="351" mass="36070">MTATATRGVGEQGSSTRLLHRLALPTSIVGLAAVAFLALFVGDYALDVRTVVRILASPVLPVESSWNGAAESAILKVRVPRILAAILVGGALSVSGATYQSVFRNPLVSPDLLGVSAGACVGAAGAILLHLGQAPIALAALLGGLAAVACSTGLARVFRENSSLVLVLAGVIVSGFMNSALGLLKYLADPETELASITYWQLGSLSGTSMTDVTFVAVPIVLGTAVLIVLRWRLGILSLGDAEAALLGTDVVRLRAVAVLCATVLTACAVCVSGTIGWIGLVVPHLCRFLTGPDTARVVPLSVCVGALFLLAVDTLARTMSTAELPLSILIGFVGTPLFVWLVVRQRSTLR</sequence>
<dbReference type="CDD" id="cd06550">
    <property type="entry name" value="TM_ABC_iron-siderophores_like"/>
    <property type="match status" value="1"/>
</dbReference>
<dbReference type="InterPro" id="IPR000522">
    <property type="entry name" value="ABC_transptr_permease_BtuC"/>
</dbReference>
<evidence type="ECO:0000313" key="10">
    <source>
        <dbReference type="Proteomes" id="UP000749311"/>
    </source>
</evidence>
<proteinExistence type="inferred from homology"/>
<comment type="similarity">
    <text evidence="2">Belongs to the binding-protein-dependent transport system permease family. FecCD subfamily.</text>
</comment>
<reference evidence="9 10" key="1">
    <citation type="submission" date="2020-02" db="EMBL/GenBank/DDBJ databases">
        <title>Sequencing the genomes of 1000 actinobacteria strains.</title>
        <authorList>
            <person name="Klenk H.-P."/>
        </authorList>
    </citation>
    <scope>NUCLEOTIDE SEQUENCE [LARGE SCALE GENOMIC DNA]</scope>
    <source>
        <strain evidence="9 10">DSM 19609</strain>
    </source>
</reference>